<proteinExistence type="predicted"/>
<gene>
    <name evidence="2" type="ORF">X805_15200</name>
</gene>
<dbReference type="InterPro" id="IPR004291">
    <property type="entry name" value="Transposase_IS66_central"/>
</dbReference>
<evidence type="ECO:0000259" key="1">
    <source>
        <dbReference type="PROSITE" id="PS50994"/>
    </source>
</evidence>
<keyword evidence="3" id="KW-1185">Reference proteome</keyword>
<dbReference type="AlphaFoldDB" id="A0A059KN77"/>
<dbReference type="EMBL" id="AZRA01000038">
    <property type="protein sequence ID" value="KDB52916.1"/>
    <property type="molecule type" value="Genomic_DNA"/>
</dbReference>
<dbReference type="eggNOG" id="COG2801">
    <property type="taxonomic scope" value="Bacteria"/>
</dbReference>
<dbReference type="Proteomes" id="UP000026714">
    <property type="component" value="Unassembled WGS sequence"/>
</dbReference>
<sequence length="206" mass="23038">MVAWALQAPASCSSAAVLHMDETSWRQAGSPTRHWVWATMQPQVVVYQVLPSRARYVAQALAGERPAGVLVTDRYAVYDCVAPERRQVCWAHLLRDFERIAGRAGAAGSAGPAEFEKLQTRVHQALEPGEPNQNAYVERFNRTFRTEVLDAWLFNSIEQVQAIADDWLTQYNEYRPHDALGGKPPRQFMPRLITTTAADSGNQLSA</sequence>
<dbReference type="InterPro" id="IPR036397">
    <property type="entry name" value="RNaseH_sf"/>
</dbReference>
<dbReference type="InterPro" id="IPR001584">
    <property type="entry name" value="Integrase_cat-core"/>
</dbReference>
<dbReference type="Gene3D" id="3.30.420.10">
    <property type="entry name" value="Ribonuclease H-like superfamily/Ribonuclease H"/>
    <property type="match status" value="1"/>
</dbReference>
<dbReference type="InterPro" id="IPR012337">
    <property type="entry name" value="RNaseH-like_sf"/>
</dbReference>
<protein>
    <recommendedName>
        <fullName evidence="1">Integrase catalytic domain-containing protein</fullName>
    </recommendedName>
</protein>
<dbReference type="PANTHER" id="PTHR47515">
    <property type="entry name" value="LOW CALCIUM RESPONSE LOCUS PROTEIN T"/>
    <property type="match status" value="1"/>
</dbReference>
<comment type="caution">
    <text evidence="2">The sequence shown here is derived from an EMBL/GenBank/DDBJ whole genome shotgun (WGS) entry which is preliminary data.</text>
</comment>
<dbReference type="PROSITE" id="PS50994">
    <property type="entry name" value="INTEGRASE"/>
    <property type="match status" value="1"/>
</dbReference>
<dbReference type="GO" id="GO:0015074">
    <property type="term" value="P:DNA integration"/>
    <property type="evidence" value="ECO:0007669"/>
    <property type="project" value="InterPro"/>
</dbReference>
<dbReference type="Pfam" id="PF03050">
    <property type="entry name" value="DDE_Tnp_IS66"/>
    <property type="match status" value="1"/>
</dbReference>
<dbReference type="SUPFAM" id="SSF53098">
    <property type="entry name" value="Ribonuclease H-like"/>
    <property type="match status" value="1"/>
</dbReference>
<accession>A0A059KN77</accession>
<dbReference type="GO" id="GO:0003676">
    <property type="term" value="F:nucleic acid binding"/>
    <property type="evidence" value="ECO:0007669"/>
    <property type="project" value="InterPro"/>
</dbReference>
<name>A0A059KN77_9BURK</name>
<dbReference type="Pfam" id="PF13683">
    <property type="entry name" value="rve_3"/>
    <property type="match status" value="1"/>
</dbReference>
<organism evidence="2 3">
    <name type="scientific">Sphaerotilus natans subsp. natans DSM 6575</name>
    <dbReference type="NCBI Taxonomy" id="1286631"/>
    <lineage>
        <taxon>Bacteria</taxon>
        <taxon>Pseudomonadati</taxon>
        <taxon>Pseudomonadota</taxon>
        <taxon>Betaproteobacteria</taxon>
        <taxon>Burkholderiales</taxon>
        <taxon>Sphaerotilaceae</taxon>
        <taxon>Sphaerotilus</taxon>
    </lineage>
</organism>
<dbReference type="PANTHER" id="PTHR47515:SF3">
    <property type="entry name" value="INTEGRASE CORE DOMAIN PROTEIN"/>
    <property type="match status" value="1"/>
</dbReference>
<reference evidence="2 3" key="1">
    <citation type="journal article" date="2014" name="FEMS Microbiol. Ecol.">
        <title>Sphaerotilus natans encrusted with nanoball-shaped Fe(III) oxide minerals formed by nitrate-reducing mixotrophic Fe(II) oxidation.</title>
        <authorList>
            <person name="Park S."/>
            <person name="Kim D.H."/>
            <person name="Lee J.H."/>
            <person name="Hur H.G."/>
        </authorList>
    </citation>
    <scope>NUCLEOTIDE SEQUENCE [LARGE SCALE GENOMIC DNA]</scope>
    <source>
        <strain evidence="2 3">DSM 6575</strain>
    </source>
</reference>
<evidence type="ECO:0000313" key="3">
    <source>
        <dbReference type="Proteomes" id="UP000026714"/>
    </source>
</evidence>
<evidence type="ECO:0000313" key="2">
    <source>
        <dbReference type="EMBL" id="KDB52916.1"/>
    </source>
</evidence>
<dbReference type="eggNOG" id="COG2433">
    <property type="taxonomic scope" value="Bacteria"/>
</dbReference>
<feature type="domain" description="Integrase catalytic" evidence="1">
    <location>
        <begin position="27"/>
        <end position="192"/>
    </location>
</feature>